<gene>
    <name evidence="2" type="ORF">SAMN04488541_100726</name>
</gene>
<accession>A0A1I2DJN0</accession>
<dbReference type="InterPro" id="IPR041049">
    <property type="entry name" value="DUF5615"/>
</dbReference>
<organism evidence="2 3">
    <name type="scientific">Thermoflexibacter ruber</name>
    <dbReference type="NCBI Taxonomy" id="1003"/>
    <lineage>
        <taxon>Bacteria</taxon>
        <taxon>Pseudomonadati</taxon>
        <taxon>Bacteroidota</taxon>
        <taxon>Cytophagia</taxon>
        <taxon>Cytophagales</taxon>
        <taxon>Thermoflexibacteraceae</taxon>
        <taxon>Thermoflexibacter</taxon>
    </lineage>
</organism>
<evidence type="ECO:0000313" key="2">
    <source>
        <dbReference type="EMBL" id="SFE80100.1"/>
    </source>
</evidence>
<dbReference type="OrthoDB" id="8085537at2"/>
<reference evidence="2 3" key="1">
    <citation type="submission" date="2016-10" db="EMBL/GenBank/DDBJ databases">
        <authorList>
            <person name="de Groot N.N."/>
        </authorList>
    </citation>
    <scope>NUCLEOTIDE SEQUENCE [LARGE SCALE GENOMIC DNA]</scope>
    <source>
        <strain>GEY</strain>
        <strain evidence="3">DSM 9560</strain>
    </source>
</reference>
<sequence>MKTLLLDENIPRPLKRELTAYQVYTIQELGWSGIEDRQLVNDAVAQNFDILITADKNLEYQQKISNLPMALIVIYPKLLKWEYIKPLVPQLILTIDSAEKGSVYHVYS</sequence>
<dbReference type="EMBL" id="FONY01000007">
    <property type="protein sequence ID" value="SFE80100.1"/>
    <property type="molecule type" value="Genomic_DNA"/>
</dbReference>
<evidence type="ECO:0000259" key="1">
    <source>
        <dbReference type="Pfam" id="PF18480"/>
    </source>
</evidence>
<dbReference type="Proteomes" id="UP000199513">
    <property type="component" value="Unassembled WGS sequence"/>
</dbReference>
<name>A0A1I2DJN0_9BACT</name>
<feature type="domain" description="DUF5615" evidence="1">
    <location>
        <begin position="4"/>
        <end position="100"/>
    </location>
</feature>
<keyword evidence="3" id="KW-1185">Reference proteome</keyword>
<dbReference type="RefSeq" id="WP_091541336.1">
    <property type="nucleotide sequence ID" value="NZ_FONY01000007.1"/>
</dbReference>
<protein>
    <recommendedName>
        <fullName evidence="1">DUF5615 domain-containing protein</fullName>
    </recommendedName>
</protein>
<dbReference type="Pfam" id="PF18480">
    <property type="entry name" value="DUF5615"/>
    <property type="match status" value="1"/>
</dbReference>
<proteinExistence type="predicted"/>
<dbReference type="AlphaFoldDB" id="A0A1I2DJN0"/>
<evidence type="ECO:0000313" key="3">
    <source>
        <dbReference type="Proteomes" id="UP000199513"/>
    </source>
</evidence>
<dbReference type="STRING" id="1003.SAMN04488541_100726"/>